<evidence type="ECO:0000313" key="1">
    <source>
        <dbReference type="EMBL" id="EJZ05035.1"/>
    </source>
</evidence>
<dbReference type="GO" id="GO:0008741">
    <property type="term" value="F:ribulokinase activity"/>
    <property type="evidence" value="ECO:0007669"/>
    <property type="project" value="UniProtKB-EC"/>
</dbReference>
<keyword evidence="2" id="KW-1185">Reference proteome</keyword>
<reference evidence="1 2" key="1">
    <citation type="journal article" date="2012" name="J. Bacteriol.">
        <title>Complete Genome Sequence of Mycobacterium vaccae Type Strain ATCC 25954.</title>
        <authorList>
            <person name="Ho Y.S."/>
            <person name="Adroub S.A."/>
            <person name="Abadi M."/>
            <person name="Al Alwan B."/>
            <person name="Alkhateeb R."/>
            <person name="Gao G."/>
            <person name="Ragab A."/>
            <person name="Ali S."/>
            <person name="van Soolingen D."/>
            <person name="Bitter W."/>
            <person name="Pain A."/>
            <person name="Abdallah A.M."/>
        </authorList>
    </citation>
    <scope>NUCLEOTIDE SEQUENCE [LARGE SCALE GENOMIC DNA]</scope>
    <source>
        <strain evidence="1 2">ATCC 25954</strain>
    </source>
</reference>
<dbReference type="EC" id="2.7.1.16" evidence="1"/>
<dbReference type="EMBL" id="ALQA01000091">
    <property type="protein sequence ID" value="EJZ05035.1"/>
    <property type="molecule type" value="Genomic_DNA"/>
</dbReference>
<keyword evidence="1" id="KW-0418">Kinase</keyword>
<feature type="non-terminal residue" evidence="1">
    <location>
        <position position="1"/>
    </location>
</feature>
<name>K0UJB2_MYCVA</name>
<accession>K0UJB2</accession>
<sequence length="77" mass="8767">APIHAATAAGAYPSVREAAAHMGRRRQRAFLPIPANVERYDALYAKYLELHDYFGRENAMMRELREADRHRQVGALT</sequence>
<dbReference type="InterPro" id="IPR043129">
    <property type="entry name" value="ATPase_NBD"/>
</dbReference>
<evidence type="ECO:0000313" key="2">
    <source>
        <dbReference type="Proteomes" id="UP000006072"/>
    </source>
</evidence>
<dbReference type="eggNOG" id="COG1069">
    <property type="taxonomic scope" value="Bacteria"/>
</dbReference>
<dbReference type="HOGENOM" id="CLU_2627764_0_0_11"/>
<dbReference type="SUPFAM" id="SSF53067">
    <property type="entry name" value="Actin-like ATPase domain"/>
    <property type="match status" value="1"/>
</dbReference>
<dbReference type="Proteomes" id="UP000006072">
    <property type="component" value="Unassembled WGS sequence"/>
</dbReference>
<protein>
    <submittedName>
        <fullName evidence="1">Ribulokinase</fullName>
        <ecNumber evidence="1">2.7.1.16</ecNumber>
    </submittedName>
</protein>
<dbReference type="AlphaFoldDB" id="K0UJB2"/>
<dbReference type="PATRIC" id="fig|1194972.3.peg.5282"/>
<proteinExistence type="predicted"/>
<keyword evidence="1" id="KW-0808">Transferase</keyword>
<comment type="caution">
    <text evidence="1">The sequence shown here is derived from an EMBL/GenBank/DDBJ whole genome shotgun (WGS) entry which is preliminary data.</text>
</comment>
<organism evidence="1 2">
    <name type="scientific">Mycolicibacterium vaccae ATCC 25954</name>
    <dbReference type="NCBI Taxonomy" id="1194972"/>
    <lineage>
        <taxon>Bacteria</taxon>
        <taxon>Bacillati</taxon>
        <taxon>Actinomycetota</taxon>
        <taxon>Actinomycetes</taxon>
        <taxon>Mycobacteriales</taxon>
        <taxon>Mycobacteriaceae</taxon>
        <taxon>Mycolicibacterium</taxon>
    </lineage>
</organism>
<gene>
    <name evidence="1" type="ORF">MVAC_26541</name>
</gene>
<dbReference type="Gene3D" id="3.30.420.40">
    <property type="match status" value="1"/>
</dbReference>